<reference evidence="5 6" key="1">
    <citation type="submission" date="2016-11" db="EMBL/GenBank/DDBJ databases">
        <authorList>
            <person name="Jaros S."/>
            <person name="Januszkiewicz K."/>
            <person name="Wedrychowicz H."/>
        </authorList>
    </citation>
    <scope>NUCLEOTIDE SEQUENCE [LARGE SCALE GENOMIC DNA]</scope>
    <source>
        <strain evidence="5 6">HD4</strain>
    </source>
</reference>
<evidence type="ECO:0000313" key="5">
    <source>
        <dbReference type="EMBL" id="SHK72436.1"/>
    </source>
</evidence>
<evidence type="ECO:0000313" key="6">
    <source>
        <dbReference type="Proteomes" id="UP000184263"/>
    </source>
</evidence>
<dbReference type="PANTHER" id="PTHR43201:SF5">
    <property type="entry name" value="MEDIUM-CHAIN ACYL-COA LIGASE ACSF2, MITOCHONDRIAL"/>
    <property type="match status" value="1"/>
</dbReference>
<dbReference type="EMBL" id="FRBC01000014">
    <property type="protein sequence ID" value="SHK72436.1"/>
    <property type="molecule type" value="Genomic_DNA"/>
</dbReference>
<protein>
    <submittedName>
        <fullName evidence="5">Acyl-CoA synthetase (AMP-forming)/AMP-acid ligase II</fullName>
    </submittedName>
</protein>
<comment type="similarity">
    <text evidence="1">Belongs to the ATP-dependent AMP-binding enzyme family.</text>
</comment>
<dbReference type="Gene3D" id="3.30.300.30">
    <property type="match status" value="1"/>
</dbReference>
<dbReference type="AlphaFoldDB" id="A0A1M6UTK9"/>
<dbReference type="InterPro" id="IPR020845">
    <property type="entry name" value="AMP-binding_CS"/>
</dbReference>
<accession>A0A1M6UTK9</accession>
<dbReference type="PANTHER" id="PTHR43201">
    <property type="entry name" value="ACYL-COA SYNTHETASE"/>
    <property type="match status" value="1"/>
</dbReference>
<dbReference type="PROSITE" id="PS00455">
    <property type="entry name" value="AMP_BINDING"/>
    <property type="match status" value="1"/>
</dbReference>
<proteinExistence type="inferred from homology"/>
<dbReference type="OrthoDB" id="9778383at2"/>
<dbReference type="RefSeq" id="WP_073090059.1">
    <property type="nucleotide sequence ID" value="NZ_FRBC01000014.1"/>
</dbReference>
<gene>
    <name evidence="5" type="ORF">SAMN05216582_11468</name>
</gene>
<feature type="domain" description="AMP-dependent synthetase/ligase" evidence="3">
    <location>
        <begin position="50"/>
        <end position="400"/>
    </location>
</feature>
<dbReference type="Pfam" id="PF00501">
    <property type="entry name" value="AMP-binding"/>
    <property type="match status" value="1"/>
</dbReference>
<name>A0A1M6UTK9_SELRU</name>
<dbReference type="InterPro" id="IPR042099">
    <property type="entry name" value="ANL_N_sf"/>
</dbReference>
<dbReference type="InterPro" id="IPR000873">
    <property type="entry name" value="AMP-dep_synth/lig_dom"/>
</dbReference>
<evidence type="ECO:0000256" key="2">
    <source>
        <dbReference type="ARBA" id="ARBA00022598"/>
    </source>
</evidence>
<organism evidence="5 6">
    <name type="scientific">Selenomonas ruminantium</name>
    <dbReference type="NCBI Taxonomy" id="971"/>
    <lineage>
        <taxon>Bacteria</taxon>
        <taxon>Bacillati</taxon>
        <taxon>Bacillota</taxon>
        <taxon>Negativicutes</taxon>
        <taxon>Selenomonadales</taxon>
        <taxon>Selenomonadaceae</taxon>
        <taxon>Selenomonas</taxon>
    </lineage>
</organism>
<evidence type="ECO:0000259" key="3">
    <source>
        <dbReference type="Pfam" id="PF00501"/>
    </source>
</evidence>
<dbReference type="GO" id="GO:0006631">
    <property type="term" value="P:fatty acid metabolic process"/>
    <property type="evidence" value="ECO:0007669"/>
    <property type="project" value="TreeGrafter"/>
</dbReference>
<dbReference type="InterPro" id="IPR025110">
    <property type="entry name" value="AMP-bd_C"/>
</dbReference>
<evidence type="ECO:0000259" key="4">
    <source>
        <dbReference type="Pfam" id="PF13193"/>
    </source>
</evidence>
<evidence type="ECO:0000256" key="1">
    <source>
        <dbReference type="ARBA" id="ARBA00006432"/>
    </source>
</evidence>
<dbReference type="Proteomes" id="UP000184263">
    <property type="component" value="Unassembled WGS sequence"/>
</dbReference>
<dbReference type="Pfam" id="PF13193">
    <property type="entry name" value="AMP-binding_C"/>
    <property type="match status" value="1"/>
</dbReference>
<dbReference type="InterPro" id="IPR045851">
    <property type="entry name" value="AMP-bd_C_sf"/>
</dbReference>
<dbReference type="Gene3D" id="3.40.50.12780">
    <property type="entry name" value="N-terminal domain of ligase-like"/>
    <property type="match status" value="1"/>
</dbReference>
<sequence>MPVMEYLERNAALYGDEVALVELNPTEPDTRRMSWKEYSLIESDTFAPYRREITWSVFEEKANRCANLLLQRGVGKGDKVAILMYNCLEWLPIYFGILKTGAIAVPFNFRYDAKEILYCAELAEVSVIIFGPKFIGRIETNAERLSKGRLLIYVGDNCPSFAESYHLMATDCPSTKPNVPPITDDDFGAIYFSSGTTGFPKAILHKHRSLTQAAQMEQKHHATTHEDVFLCIPPLYHTGAKFHWMGSLVVGSKAILLKGTKPDIILQTISQERCTIVWLLVPWVQDILGALDEGQLKLADYELSQWRLMHIGAQPVPPSLIRHWKKYFPLHAYDTNYGLSESTGPGCVHLGMENIHKVGAIGVPGYRWECRIVDPEGNPVPRGEVGELCVKGPGVMTCYYNNEQATAEVLRDGWLFTGDMARQDEDGFYFLVDRKKDVIVSGGENIYPVQIEDFLHKFNKIKDVAVIGMPDKRLGEICTAIIELKADIDCTAAEVDEFCLELPRYKRPKKIIFATVPRNATGKIEKPKLRKLYGADHLVAKQVESEE</sequence>
<dbReference type="SUPFAM" id="SSF56801">
    <property type="entry name" value="Acetyl-CoA synthetase-like"/>
    <property type="match status" value="1"/>
</dbReference>
<feature type="domain" description="AMP-binding enzyme C-terminal" evidence="4">
    <location>
        <begin position="450"/>
        <end position="523"/>
    </location>
</feature>
<dbReference type="GO" id="GO:0031956">
    <property type="term" value="F:medium-chain fatty acid-CoA ligase activity"/>
    <property type="evidence" value="ECO:0007669"/>
    <property type="project" value="TreeGrafter"/>
</dbReference>
<keyword evidence="2 5" id="KW-0436">Ligase</keyword>